<keyword evidence="11" id="KW-1185">Reference proteome</keyword>
<evidence type="ECO:0000256" key="4">
    <source>
        <dbReference type="ARBA" id="ARBA00022833"/>
    </source>
</evidence>
<comment type="cofactor">
    <cofactor evidence="6">
        <name>Zn(2+)</name>
        <dbReference type="ChEBI" id="CHEBI:29105"/>
    </cofactor>
    <text evidence="6">Binds 1 zinc ion per subunit.</text>
</comment>
<proteinExistence type="inferred from homology"/>
<evidence type="ECO:0000313" key="11">
    <source>
        <dbReference type="Proteomes" id="UP000642748"/>
    </source>
</evidence>
<reference evidence="10" key="1">
    <citation type="submission" date="2021-01" db="EMBL/GenBank/DDBJ databases">
        <title>Whole genome shotgun sequence of Rugosimonospora africana NBRC 104875.</title>
        <authorList>
            <person name="Komaki H."/>
            <person name="Tamura T."/>
        </authorList>
    </citation>
    <scope>NUCLEOTIDE SEQUENCE</scope>
    <source>
        <strain evidence="10">NBRC 104875</strain>
    </source>
</reference>
<dbReference type="GO" id="GO:0046872">
    <property type="term" value="F:metal ion binding"/>
    <property type="evidence" value="ECO:0007669"/>
    <property type="project" value="UniProtKB-KW"/>
</dbReference>
<dbReference type="GO" id="GO:0006508">
    <property type="term" value="P:proteolysis"/>
    <property type="evidence" value="ECO:0007669"/>
    <property type="project" value="UniProtKB-KW"/>
</dbReference>
<feature type="domain" description="Peptidase M48" evidence="9">
    <location>
        <begin position="98"/>
        <end position="186"/>
    </location>
</feature>
<evidence type="ECO:0000256" key="2">
    <source>
        <dbReference type="ARBA" id="ARBA00022723"/>
    </source>
</evidence>
<dbReference type="RefSeq" id="WP_203918820.1">
    <property type="nucleotide sequence ID" value="NZ_BONZ01000031.1"/>
</dbReference>
<evidence type="ECO:0000256" key="1">
    <source>
        <dbReference type="ARBA" id="ARBA00022670"/>
    </source>
</evidence>
<feature type="transmembrane region" description="Helical" evidence="8">
    <location>
        <begin position="295"/>
        <end position="322"/>
    </location>
</feature>
<dbReference type="Proteomes" id="UP000642748">
    <property type="component" value="Unassembled WGS sequence"/>
</dbReference>
<gene>
    <name evidence="10" type="ORF">Raf01_33530</name>
</gene>
<name>A0A8J3QRG3_9ACTN</name>
<sequence length="354" mass="36822">MMPDRANRSFLALTAIAVLVSAFSLWGGMAGVLEPMLRMRVSNGRGVATVVAMLLVTSLAVVAASGTALACHTLARQTLASVKLSRRVRALRAPLPDRLAAAADATGLRGRVVLVEASPPFSYAYRVLSPRVVVSRGLLEALCDQELYAVLEHERYHVVNIDPLKLTIVRTICSAMFMLPALGALQRSYLAGRELAADRRAVAMCGRTALTAALLKIVHPAEGEELGVGAAIGGMALLGVRIRQLETGQEPRLRLITSTKLAASSLVLGGLAATFLAAVWALGGSASSTHATGTGLATAFLLGGISCAVPFAVVGLLGYTAIALRARRPLRASGARPPERAGLPGGNPPAEDGR</sequence>
<evidence type="ECO:0000256" key="8">
    <source>
        <dbReference type="SAM" id="Phobius"/>
    </source>
</evidence>
<keyword evidence="8" id="KW-0472">Membrane</keyword>
<evidence type="ECO:0000256" key="3">
    <source>
        <dbReference type="ARBA" id="ARBA00022801"/>
    </source>
</evidence>
<evidence type="ECO:0000256" key="7">
    <source>
        <dbReference type="SAM" id="MobiDB-lite"/>
    </source>
</evidence>
<feature type="transmembrane region" description="Helical" evidence="8">
    <location>
        <begin position="261"/>
        <end position="283"/>
    </location>
</feature>
<keyword evidence="8" id="KW-1133">Transmembrane helix</keyword>
<dbReference type="InterPro" id="IPR052173">
    <property type="entry name" value="Beta-lactam_resp_regulator"/>
</dbReference>
<protein>
    <recommendedName>
        <fullName evidence="9">Peptidase M48 domain-containing protein</fullName>
    </recommendedName>
</protein>
<keyword evidence="8" id="KW-0812">Transmembrane</keyword>
<dbReference type="PANTHER" id="PTHR34978">
    <property type="entry name" value="POSSIBLE SENSOR-TRANSDUCER PROTEIN BLAR"/>
    <property type="match status" value="1"/>
</dbReference>
<dbReference type="Gene3D" id="3.30.2010.10">
    <property type="entry name" value="Metalloproteases ('zincins'), catalytic domain"/>
    <property type="match status" value="1"/>
</dbReference>
<dbReference type="CDD" id="cd07326">
    <property type="entry name" value="M56_BlaR1_MecR1_like"/>
    <property type="match status" value="1"/>
</dbReference>
<dbReference type="EMBL" id="BONZ01000031">
    <property type="protein sequence ID" value="GIH15181.1"/>
    <property type="molecule type" value="Genomic_DNA"/>
</dbReference>
<comment type="caution">
    <text evidence="10">The sequence shown here is derived from an EMBL/GenBank/DDBJ whole genome shotgun (WGS) entry which is preliminary data.</text>
</comment>
<keyword evidence="5 6" id="KW-0482">Metalloprotease</keyword>
<comment type="similarity">
    <text evidence="6">Belongs to the peptidase M48 family.</text>
</comment>
<keyword evidence="2" id="KW-0479">Metal-binding</keyword>
<organism evidence="10 11">
    <name type="scientific">Rugosimonospora africana</name>
    <dbReference type="NCBI Taxonomy" id="556532"/>
    <lineage>
        <taxon>Bacteria</taxon>
        <taxon>Bacillati</taxon>
        <taxon>Actinomycetota</taxon>
        <taxon>Actinomycetes</taxon>
        <taxon>Micromonosporales</taxon>
        <taxon>Micromonosporaceae</taxon>
        <taxon>Rugosimonospora</taxon>
    </lineage>
</organism>
<dbReference type="PANTHER" id="PTHR34978:SF3">
    <property type="entry name" value="SLR0241 PROTEIN"/>
    <property type="match status" value="1"/>
</dbReference>
<dbReference type="GO" id="GO:0004222">
    <property type="term" value="F:metalloendopeptidase activity"/>
    <property type="evidence" value="ECO:0007669"/>
    <property type="project" value="InterPro"/>
</dbReference>
<keyword evidence="3 6" id="KW-0378">Hydrolase</keyword>
<keyword evidence="1 6" id="KW-0645">Protease</keyword>
<evidence type="ECO:0000313" key="10">
    <source>
        <dbReference type="EMBL" id="GIH15181.1"/>
    </source>
</evidence>
<dbReference type="Pfam" id="PF01435">
    <property type="entry name" value="Peptidase_M48"/>
    <property type="match status" value="1"/>
</dbReference>
<evidence type="ECO:0000256" key="6">
    <source>
        <dbReference type="RuleBase" id="RU003983"/>
    </source>
</evidence>
<dbReference type="InterPro" id="IPR001915">
    <property type="entry name" value="Peptidase_M48"/>
</dbReference>
<accession>A0A8J3QRG3</accession>
<evidence type="ECO:0000259" key="9">
    <source>
        <dbReference type="Pfam" id="PF01435"/>
    </source>
</evidence>
<feature type="region of interest" description="Disordered" evidence="7">
    <location>
        <begin position="333"/>
        <end position="354"/>
    </location>
</feature>
<evidence type="ECO:0000256" key="5">
    <source>
        <dbReference type="ARBA" id="ARBA00023049"/>
    </source>
</evidence>
<keyword evidence="4 6" id="KW-0862">Zinc</keyword>
<dbReference type="AlphaFoldDB" id="A0A8J3QRG3"/>
<feature type="transmembrane region" description="Helical" evidence="8">
    <location>
        <begin position="46"/>
        <end position="71"/>
    </location>
</feature>